<evidence type="ECO:0000256" key="10">
    <source>
        <dbReference type="ARBA" id="ARBA00049986"/>
    </source>
</evidence>
<evidence type="ECO:0000313" key="14">
    <source>
        <dbReference type="Proteomes" id="UP001432146"/>
    </source>
</evidence>
<dbReference type="GO" id="GO:0003351">
    <property type="term" value="P:epithelial cilium movement involved in extracellular fluid movement"/>
    <property type="evidence" value="ECO:0007669"/>
    <property type="project" value="TreeGrafter"/>
</dbReference>
<comment type="caution">
    <text evidence="13">The sequence shown here is derived from an EMBL/GenBank/DDBJ whole genome shotgun (WGS) entry which is preliminary data.</text>
</comment>
<comment type="subunit">
    <text evidence="4">Homodimer.</text>
</comment>
<evidence type="ECO:0000256" key="1">
    <source>
        <dbReference type="ARBA" id="ARBA00004048"/>
    </source>
</evidence>
<evidence type="ECO:0000259" key="12">
    <source>
        <dbReference type="Pfam" id="PF15867"/>
    </source>
</evidence>
<proteinExistence type="inferred from homology"/>
<evidence type="ECO:0000256" key="6">
    <source>
        <dbReference type="ARBA" id="ARBA00022794"/>
    </source>
</evidence>
<dbReference type="Pfam" id="PF13877">
    <property type="entry name" value="RPAP3_C"/>
    <property type="match status" value="1"/>
</dbReference>
<evidence type="ECO:0008006" key="15">
    <source>
        <dbReference type="Google" id="ProtNLM"/>
    </source>
</evidence>
<dbReference type="InterPro" id="IPR031733">
    <property type="entry name" value="Dynein_attach_N"/>
</dbReference>
<dbReference type="GO" id="GO:0007368">
    <property type="term" value="P:determination of left/right symmetry"/>
    <property type="evidence" value="ECO:0007669"/>
    <property type="project" value="TreeGrafter"/>
</dbReference>
<evidence type="ECO:0000313" key="13">
    <source>
        <dbReference type="EMBL" id="KAK9305072.1"/>
    </source>
</evidence>
<sequence length="244" mass="28654">MSKLRSPINYKNMELELLEALRADELYKLQNDAKLRAVEQKVPTYEDFRQLVNAAHLKPLKCDDIKSRIKKCWNPIVHANSLNTIISFDKLNETQQQSEDRSKISSTCDDNAFQNETPTTYAQFVQIWKTVKDHKERFHYLKTLRYTLREKIFQTEIPSSFFVEIIDTCFRNASIPDNIEFVVDILCTLSKCNRFYLTVSFMKQDEKEICTQLFRNLRASAVCQNETIKNTIESLALLYEVVLE</sequence>
<evidence type="ECO:0000256" key="7">
    <source>
        <dbReference type="ARBA" id="ARBA00022846"/>
    </source>
</evidence>
<reference evidence="13 14" key="1">
    <citation type="submission" date="2024-05" db="EMBL/GenBank/DDBJ databases">
        <title>The nuclear and mitochondrial genome assemblies of Tetragonisca angustula (Apidae: Meliponini), a tiny yet remarkable pollinator in the Neotropics.</title>
        <authorList>
            <person name="Ferrari R."/>
            <person name="Ricardo P.C."/>
            <person name="Dias F.C."/>
            <person name="Araujo N.S."/>
            <person name="Soares D.O."/>
            <person name="Zhou Q.-S."/>
            <person name="Zhu C.-D."/>
            <person name="Coutinho L."/>
            <person name="Airas M.C."/>
            <person name="Batista T.M."/>
        </authorList>
    </citation>
    <scope>NUCLEOTIDE SEQUENCE [LARGE SCALE GENOMIC DNA]</scope>
    <source>
        <strain evidence="13">ASF017062</strain>
        <tissue evidence="13">Abdomen</tissue>
    </source>
</reference>
<dbReference type="Pfam" id="PF15867">
    <property type="entry name" value="Dynein_attach_N"/>
    <property type="match status" value="1"/>
</dbReference>
<keyword evidence="7" id="KW-0282">Flagellum</keyword>
<keyword evidence="6" id="KW-0970">Cilium biogenesis/degradation</keyword>
<evidence type="ECO:0000256" key="4">
    <source>
        <dbReference type="ARBA" id="ARBA00011738"/>
    </source>
</evidence>
<dbReference type="AlphaFoldDB" id="A0AAW1A5K6"/>
<evidence type="ECO:0000259" key="11">
    <source>
        <dbReference type="Pfam" id="PF13877"/>
    </source>
</evidence>
<feature type="domain" description="RNA-polymerase II-associated protein 3-like C-terminal" evidence="11">
    <location>
        <begin position="118"/>
        <end position="207"/>
    </location>
</feature>
<keyword evidence="8" id="KW-0969">Cilium</keyword>
<comment type="similarity">
    <text evidence="10">Belongs to the DNAAF19/PR46b family.</text>
</comment>
<feature type="domain" description="Dynein attachment factor N-terminal" evidence="12">
    <location>
        <begin position="8"/>
        <end position="74"/>
    </location>
</feature>
<dbReference type="EMBL" id="JAWNGG020000056">
    <property type="protein sequence ID" value="KAK9305072.1"/>
    <property type="molecule type" value="Genomic_DNA"/>
</dbReference>
<dbReference type="GO" id="GO:0036157">
    <property type="term" value="C:outer dynein arm"/>
    <property type="evidence" value="ECO:0007669"/>
    <property type="project" value="InterPro"/>
</dbReference>
<dbReference type="PANTHER" id="PTHR28572:SF1">
    <property type="entry name" value="COILED-COIL DOMAIN-CONTAINING PROTEIN 103"/>
    <property type="match status" value="1"/>
</dbReference>
<keyword evidence="5" id="KW-0963">Cytoplasm</keyword>
<dbReference type="GO" id="GO:0031514">
    <property type="term" value="C:motile cilium"/>
    <property type="evidence" value="ECO:0007669"/>
    <property type="project" value="UniProtKB-SubCell"/>
</dbReference>
<organism evidence="13 14">
    <name type="scientific">Tetragonisca angustula</name>
    <dbReference type="NCBI Taxonomy" id="166442"/>
    <lineage>
        <taxon>Eukaryota</taxon>
        <taxon>Metazoa</taxon>
        <taxon>Ecdysozoa</taxon>
        <taxon>Arthropoda</taxon>
        <taxon>Hexapoda</taxon>
        <taxon>Insecta</taxon>
        <taxon>Pterygota</taxon>
        <taxon>Neoptera</taxon>
        <taxon>Endopterygota</taxon>
        <taxon>Hymenoptera</taxon>
        <taxon>Apocrita</taxon>
        <taxon>Aculeata</taxon>
        <taxon>Apoidea</taxon>
        <taxon>Anthophila</taxon>
        <taxon>Apidae</taxon>
        <taxon>Tetragonisca</taxon>
    </lineage>
</organism>
<comment type="subcellular location">
    <subcellularLocation>
        <location evidence="2">Cell projection</location>
        <location evidence="2">Cilium</location>
        <location evidence="2">Flagellum</location>
    </subcellularLocation>
    <subcellularLocation>
        <location evidence="3">Cytoplasm</location>
    </subcellularLocation>
</comment>
<comment type="function">
    <text evidence="1">Dynein-attachment factor required for cilia motility.</text>
</comment>
<keyword evidence="9" id="KW-0966">Cell projection</keyword>
<evidence type="ECO:0000256" key="5">
    <source>
        <dbReference type="ARBA" id="ARBA00022490"/>
    </source>
</evidence>
<dbReference type="GO" id="GO:0005576">
    <property type="term" value="C:extracellular region"/>
    <property type="evidence" value="ECO:0007669"/>
    <property type="project" value="GOC"/>
</dbReference>
<accession>A0AAW1A5K6</accession>
<keyword evidence="14" id="KW-1185">Reference proteome</keyword>
<evidence type="ECO:0000256" key="2">
    <source>
        <dbReference type="ARBA" id="ARBA00004230"/>
    </source>
</evidence>
<dbReference type="InterPro" id="IPR025986">
    <property type="entry name" value="RPAP3-like_C"/>
</dbReference>
<dbReference type="Proteomes" id="UP001432146">
    <property type="component" value="Unassembled WGS sequence"/>
</dbReference>
<evidence type="ECO:0000256" key="9">
    <source>
        <dbReference type="ARBA" id="ARBA00023273"/>
    </source>
</evidence>
<evidence type="ECO:0000256" key="8">
    <source>
        <dbReference type="ARBA" id="ARBA00023069"/>
    </source>
</evidence>
<dbReference type="GO" id="GO:0036159">
    <property type="term" value="P:inner dynein arm assembly"/>
    <property type="evidence" value="ECO:0007669"/>
    <property type="project" value="TreeGrafter"/>
</dbReference>
<dbReference type="InterPro" id="IPR042422">
    <property type="entry name" value="CC103"/>
</dbReference>
<evidence type="ECO:0000256" key="3">
    <source>
        <dbReference type="ARBA" id="ARBA00004496"/>
    </source>
</evidence>
<protein>
    <recommendedName>
        <fullName evidence="15">Coiled-coil domain-containing protein 103</fullName>
    </recommendedName>
</protein>
<gene>
    <name evidence="13" type="ORF">QLX08_003763</name>
</gene>
<name>A0AAW1A5K6_9HYME</name>
<dbReference type="PANTHER" id="PTHR28572">
    <property type="entry name" value="COILED-COIL DOMAIN-CONTAINING PROTEIN 103"/>
    <property type="match status" value="1"/>
</dbReference>